<proteinExistence type="inferred from homology"/>
<keyword evidence="3 7" id="KW-0694">RNA-binding</keyword>
<dbReference type="InterPro" id="IPR018496">
    <property type="entry name" value="PsdUridine_synth_RsuA/RluB_CS"/>
</dbReference>
<dbReference type="Gene3D" id="3.30.70.580">
    <property type="entry name" value="Pseudouridine synthase I, catalytic domain, N-terminal subdomain"/>
    <property type="match status" value="1"/>
</dbReference>
<dbReference type="NCBIfam" id="TIGR00093">
    <property type="entry name" value="pseudouridine synthase"/>
    <property type="match status" value="1"/>
</dbReference>
<accession>A0ABT0ML96</accession>
<dbReference type="Gene3D" id="3.30.70.1560">
    <property type="entry name" value="Alpha-L RNA-binding motif"/>
    <property type="match status" value="1"/>
</dbReference>
<organism evidence="10 11">
    <name type="scientific">Luteimonas galliterrae</name>
    <dbReference type="NCBI Taxonomy" id="2940486"/>
    <lineage>
        <taxon>Bacteria</taxon>
        <taxon>Pseudomonadati</taxon>
        <taxon>Pseudomonadota</taxon>
        <taxon>Gammaproteobacteria</taxon>
        <taxon>Lysobacterales</taxon>
        <taxon>Lysobacteraceae</taxon>
        <taxon>Luteimonas</taxon>
    </lineage>
</organism>
<evidence type="ECO:0000259" key="9">
    <source>
        <dbReference type="Pfam" id="PF00849"/>
    </source>
</evidence>
<evidence type="ECO:0000256" key="4">
    <source>
        <dbReference type="ARBA" id="ARBA00023235"/>
    </source>
</evidence>
<comment type="similarity">
    <text evidence="1 8">Belongs to the pseudouridine synthase RsuA family.</text>
</comment>
<gene>
    <name evidence="10" type="ORF">M2650_13630</name>
</gene>
<evidence type="ECO:0000256" key="3">
    <source>
        <dbReference type="ARBA" id="ARBA00022884"/>
    </source>
</evidence>
<protein>
    <recommendedName>
        <fullName evidence="8">Pseudouridine synthase</fullName>
        <ecNumber evidence="8">5.4.99.-</ecNumber>
    </recommendedName>
</protein>
<keyword evidence="11" id="KW-1185">Reference proteome</keyword>
<dbReference type="RefSeq" id="WP_249475400.1">
    <property type="nucleotide sequence ID" value="NZ_JAMBEP010000003.1"/>
</dbReference>
<dbReference type="Gene3D" id="3.10.290.10">
    <property type="entry name" value="RNA-binding S4 domain"/>
    <property type="match status" value="1"/>
</dbReference>
<dbReference type="InterPro" id="IPR050343">
    <property type="entry name" value="RsuA_PseudoU_synthase"/>
</dbReference>
<comment type="caution">
    <text evidence="10">The sequence shown here is derived from an EMBL/GenBank/DDBJ whole genome shotgun (WGS) entry which is preliminary data.</text>
</comment>
<evidence type="ECO:0000256" key="2">
    <source>
        <dbReference type="ARBA" id="ARBA00022552"/>
    </source>
</evidence>
<dbReference type="CDD" id="cd02553">
    <property type="entry name" value="PseudoU_synth_RsuA"/>
    <property type="match status" value="1"/>
</dbReference>
<evidence type="ECO:0000256" key="7">
    <source>
        <dbReference type="PROSITE-ProRule" id="PRU00182"/>
    </source>
</evidence>
<evidence type="ECO:0000256" key="5">
    <source>
        <dbReference type="ARBA" id="ARBA00036749"/>
    </source>
</evidence>
<dbReference type="PROSITE" id="PS01149">
    <property type="entry name" value="PSI_RSU"/>
    <property type="match status" value="1"/>
</dbReference>
<dbReference type="PROSITE" id="PS50889">
    <property type="entry name" value="S4"/>
    <property type="match status" value="1"/>
</dbReference>
<reference evidence="10 11" key="1">
    <citation type="submission" date="2022-05" db="EMBL/GenBank/DDBJ databases">
        <title>Luteimonas sp. SX5, whole genome shotgun sequencing project.</title>
        <authorList>
            <person name="Zhao G."/>
            <person name="Shen L."/>
        </authorList>
    </citation>
    <scope>NUCLEOTIDE SEQUENCE [LARGE SCALE GENOMIC DNA]</scope>
    <source>
        <strain evidence="10 11">SX5</strain>
    </source>
</reference>
<dbReference type="Proteomes" id="UP001431217">
    <property type="component" value="Unassembled WGS sequence"/>
</dbReference>
<dbReference type="EC" id="5.4.99.-" evidence="8"/>
<dbReference type="InterPro" id="IPR020094">
    <property type="entry name" value="TruA/RsuA/RluB/E/F_N"/>
</dbReference>
<dbReference type="InterPro" id="IPR042092">
    <property type="entry name" value="PsdUridine_s_RsuA/RluB/E/F_cat"/>
</dbReference>
<evidence type="ECO:0000313" key="11">
    <source>
        <dbReference type="Proteomes" id="UP001431217"/>
    </source>
</evidence>
<dbReference type="InterPro" id="IPR020103">
    <property type="entry name" value="PsdUridine_synth_cat_dom_sf"/>
</dbReference>
<evidence type="ECO:0000256" key="8">
    <source>
        <dbReference type="RuleBase" id="RU003887"/>
    </source>
</evidence>
<dbReference type="InterPro" id="IPR006145">
    <property type="entry name" value="PsdUridine_synth_RsuA/RluA"/>
</dbReference>
<comment type="catalytic activity">
    <reaction evidence="5">
        <text>uridine(516) in 16S rRNA = pseudouridine(516) in 16S rRNA</text>
        <dbReference type="Rhea" id="RHEA:38867"/>
        <dbReference type="Rhea" id="RHEA-COMP:10089"/>
        <dbReference type="Rhea" id="RHEA-COMP:10090"/>
        <dbReference type="ChEBI" id="CHEBI:65314"/>
        <dbReference type="ChEBI" id="CHEBI:65315"/>
        <dbReference type="EC" id="5.4.99.19"/>
    </reaction>
</comment>
<evidence type="ECO:0000313" key="10">
    <source>
        <dbReference type="EMBL" id="MCL1635664.1"/>
    </source>
</evidence>
<comment type="function">
    <text evidence="6">Responsible for synthesis of pseudouridine from uracil-516 in 16S ribosomal RNA.</text>
</comment>
<feature type="domain" description="Pseudouridine synthase RsuA/RluA-like" evidence="9">
    <location>
        <begin position="60"/>
        <end position="193"/>
    </location>
</feature>
<evidence type="ECO:0000256" key="1">
    <source>
        <dbReference type="ARBA" id="ARBA00008348"/>
    </source>
</evidence>
<dbReference type="InterPro" id="IPR000748">
    <property type="entry name" value="PsdUridine_synth_RsuA/RluB/E/F"/>
</dbReference>
<dbReference type="SUPFAM" id="SSF55120">
    <property type="entry name" value="Pseudouridine synthase"/>
    <property type="match status" value="1"/>
</dbReference>
<evidence type="ECO:0000256" key="6">
    <source>
        <dbReference type="ARBA" id="ARBA00037590"/>
    </source>
</evidence>
<dbReference type="PANTHER" id="PTHR47683:SF4">
    <property type="entry name" value="PSEUDOURIDINE SYNTHASE"/>
    <property type="match status" value="1"/>
</dbReference>
<dbReference type="PANTHER" id="PTHR47683">
    <property type="entry name" value="PSEUDOURIDINE SYNTHASE FAMILY PROTEIN-RELATED"/>
    <property type="match status" value="1"/>
</dbReference>
<name>A0ABT0ML96_9GAMM</name>
<keyword evidence="4 8" id="KW-0413">Isomerase</keyword>
<sequence length="241" mass="26374">MKLVKLIANLGYGSRKQVAAMFREGRITDPQGEVLYADDTVAHGDVRIDGEPLDPPPGLVLMLHKPVGYTCSTKDRGRLVYDLLPARFAARSPLLSTVGRLDRDTSGLLLMTDDGALLHRVVSPKSHLPKVYEATLAAPLRGDEAALFAGGTLMLESEQTPLQPARLESLGPTRVRLTLTEGRYHQVRRMFAAVGNHVEALHRAAVGGLMLNGLEEGRWRPLDAQDLKRLWSSNAVPEKST</sequence>
<dbReference type="InterPro" id="IPR036986">
    <property type="entry name" value="S4_RNA-bd_sf"/>
</dbReference>
<keyword evidence="2" id="KW-0698">rRNA processing</keyword>
<dbReference type="Pfam" id="PF00849">
    <property type="entry name" value="PseudoU_synth_2"/>
    <property type="match status" value="1"/>
</dbReference>
<dbReference type="EMBL" id="JAMBEP010000003">
    <property type="protein sequence ID" value="MCL1635664.1"/>
    <property type="molecule type" value="Genomic_DNA"/>
</dbReference>